<dbReference type="OrthoDB" id="195113at2"/>
<accession>A0A4R9LTQ2</accession>
<dbReference type="Proteomes" id="UP000298264">
    <property type="component" value="Unassembled WGS sequence"/>
</dbReference>
<gene>
    <name evidence="2" type="ORF">EHS11_03285</name>
</gene>
<dbReference type="AlphaFoldDB" id="A0A4R9LTQ2"/>
<sequence length="186" mass="20990">MRKVVFGINTTSDGYCSHTDMVAADDDLHKYFTNLLSNASHILYGRITYQLMVPFWPDVAKNQSMSEISNEFAQVFTSLKKILFSNTLKHVDDTNTRLLSQNIADEVIALKKQPGKDILVGSLSLASQLSQHHLIDEYHFVIHPVLAGKGPRLFNNLSLQENIRLDFLGSETFQSGAIALHYKRHT</sequence>
<dbReference type="RefSeq" id="WP_135762992.1">
    <property type="nucleotide sequence ID" value="NZ_RQHV01000023.1"/>
</dbReference>
<feature type="domain" description="Bacterial bifunctional deaminase-reductase C-terminal" evidence="1">
    <location>
        <begin position="3"/>
        <end position="177"/>
    </location>
</feature>
<dbReference type="EMBL" id="RQHV01000023">
    <property type="protein sequence ID" value="TGN13761.1"/>
    <property type="molecule type" value="Genomic_DNA"/>
</dbReference>
<dbReference type="GO" id="GO:0008703">
    <property type="term" value="F:5-amino-6-(5-phosphoribosylamino)uracil reductase activity"/>
    <property type="evidence" value="ECO:0007669"/>
    <property type="project" value="InterPro"/>
</dbReference>
<name>A0A4R9LTQ2_9LEPT</name>
<dbReference type="InterPro" id="IPR002734">
    <property type="entry name" value="RibDG_C"/>
</dbReference>
<dbReference type="SUPFAM" id="SSF53597">
    <property type="entry name" value="Dihydrofolate reductase-like"/>
    <property type="match status" value="1"/>
</dbReference>
<evidence type="ECO:0000313" key="2">
    <source>
        <dbReference type="EMBL" id="TGN13761.1"/>
    </source>
</evidence>
<dbReference type="GO" id="GO:0009231">
    <property type="term" value="P:riboflavin biosynthetic process"/>
    <property type="evidence" value="ECO:0007669"/>
    <property type="project" value="InterPro"/>
</dbReference>
<organism evidence="2 3">
    <name type="scientific">Leptospira ilyithenensis</name>
    <dbReference type="NCBI Taxonomy" id="2484901"/>
    <lineage>
        <taxon>Bacteria</taxon>
        <taxon>Pseudomonadati</taxon>
        <taxon>Spirochaetota</taxon>
        <taxon>Spirochaetia</taxon>
        <taxon>Leptospirales</taxon>
        <taxon>Leptospiraceae</taxon>
        <taxon>Leptospira</taxon>
    </lineage>
</organism>
<reference evidence="2" key="1">
    <citation type="journal article" date="2019" name="PLoS Negl. Trop. Dis.">
        <title>Revisiting the worldwide diversity of Leptospira species in the environment.</title>
        <authorList>
            <person name="Vincent A.T."/>
            <person name="Schiettekatte O."/>
            <person name="Bourhy P."/>
            <person name="Veyrier F.J."/>
            <person name="Picardeau M."/>
        </authorList>
    </citation>
    <scope>NUCLEOTIDE SEQUENCE [LARGE SCALE GENOMIC DNA]</scope>
    <source>
        <strain evidence="2">201400974</strain>
    </source>
</reference>
<keyword evidence="3" id="KW-1185">Reference proteome</keyword>
<protein>
    <submittedName>
        <fullName evidence="2">Dihydrofolate reductase</fullName>
    </submittedName>
</protein>
<dbReference type="InterPro" id="IPR024072">
    <property type="entry name" value="DHFR-like_dom_sf"/>
</dbReference>
<proteinExistence type="predicted"/>
<comment type="caution">
    <text evidence="2">The sequence shown here is derived from an EMBL/GenBank/DDBJ whole genome shotgun (WGS) entry which is preliminary data.</text>
</comment>
<evidence type="ECO:0000259" key="1">
    <source>
        <dbReference type="Pfam" id="PF01872"/>
    </source>
</evidence>
<dbReference type="Gene3D" id="3.40.430.10">
    <property type="entry name" value="Dihydrofolate Reductase, subunit A"/>
    <property type="match status" value="1"/>
</dbReference>
<evidence type="ECO:0000313" key="3">
    <source>
        <dbReference type="Proteomes" id="UP000298264"/>
    </source>
</evidence>
<dbReference type="Pfam" id="PF01872">
    <property type="entry name" value="RibD_C"/>
    <property type="match status" value="1"/>
</dbReference>